<dbReference type="InterPro" id="IPR050808">
    <property type="entry name" value="Phage_Integrase"/>
</dbReference>
<organism evidence="6 7">
    <name type="scientific">[Pasteurella] mairii</name>
    <dbReference type="NCBI Taxonomy" id="757"/>
    <lineage>
        <taxon>Bacteria</taxon>
        <taxon>Pseudomonadati</taxon>
        <taxon>Pseudomonadota</taxon>
        <taxon>Gammaproteobacteria</taxon>
        <taxon>Pasteurellales</taxon>
        <taxon>Pasteurellaceae</taxon>
    </lineage>
</organism>
<evidence type="ECO:0000313" key="6">
    <source>
        <dbReference type="EMBL" id="SUB34242.1"/>
    </source>
</evidence>
<sequence length="174" mass="20218">MSRLAKPLTNTEIERAKPKEKDYKLTDGQGLFLLVKITGSKLWRFNYYKPLTNPPKRTETSLGKYPEISLAQARKQRDEFLALLAKNIDPQIHRQAIIDEEIFKRENTLRLVAEKWREKKGLEVQPKTMEKNWARLENHLFSKLGDVAISAITPQMVIKTVEPLKERGISDTFI</sequence>
<comment type="similarity">
    <text evidence="1">Belongs to the 'phage' integrase family.</text>
</comment>
<dbReference type="InterPro" id="IPR010998">
    <property type="entry name" value="Integrase_recombinase_N"/>
</dbReference>
<dbReference type="Proteomes" id="UP000254280">
    <property type="component" value="Unassembled WGS sequence"/>
</dbReference>
<accession>A0A379B6Z6</accession>
<keyword evidence="7" id="KW-1185">Reference proteome</keyword>
<dbReference type="PANTHER" id="PTHR30629:SF6">
    <property type="entry name" value="PROPHAGE INTEGRASE INTA-RELATED"/>
    <property type="match status" value="1"/>
</dbReference>
<dbReference type="InterPro" id="IPR011010">
    <property type="entry name" value="DNA_brk_join_enz"/>
</dbReference>
<feature type="domain" description="Phage integrase central" evidence="5">
    <location>
        <begin position="111"/>
        <end position="172"/>
    </location>
</feature>
<dbReference type="InterPro" id="IPR025166">
    <property type="entry name" value="Integrase_DNA_bind_dom"/>
</dbReference>
<dbReference type="Gene3D" id="1.10.150.130">
    <property type="match status" value="1"/>
</dbReference>
<keyword evidence="2" id="KW-0229">DNA integration</keyword>
<evidence type="ECO:0000256" key="1">
    <source>
        <dbReference type="ARBA" id="ARBA00008857"/>
    </source>
</evidence>
<gene>
    <name evidence="6" type="primary">intA_5</name>
    <name evidence="6" type="ORF">NCTC10699_01901</name>
</gene>
<dbReference type="Pfam" id="PF22022">
    <property type="entry name" value="Phage_int_M"/>
    <property type="match status" value="1"/>
</dbReference>
<proteinExistence type="inferred from homology"/>
<dbReference type="GO" id="GO:0003677">
    <property type="term" value="F:DNA binding"/>
    <property type="evidence" value="ECO:0007669"/>
    <property type="project" value="UniProtKB-KW"/>
</dbReference>
<evidence type="ECO:0000259" key="4">
    <source>
        <dbReference type="Pfam" id="PF13356"/>
    </source>
</evidence>
<keyword evidence="3" id="KW-0238">DNA-binding</keyword>
<feature type="domain" description="Integrase DNA-binding" evidence="4">
    <location>
        <begin position="8"/>
        <end position="96"/>
    </location>
</feature>
<dbReference type="GO" id="GO:0015074">
    <property type="term" value="P:DNA integration"/>
    <property type="evidence" value="ECO:0007669"/>
    <property type="project" value="UniProtKB-KW"/>
</dbReference>
<reference evidence="6 7" key="1">
    <citation type="submission" date="2018-06" db="EMBL/GenBank/DDBJ databases">
        <authorList>
            <consortium name="Pathogen Informatics"/>
            <person name="Doyle S."/>
        </authorList>
    </citation>
    <scope>NUCLEOTIDE SEQUENCE [LARGE SCALE GENOMIC DNA]</scope>
    <source>
        <strain evidence="6 7">NCTC10699</strain>
    </source>
</reference>
<dbReference type="InterPro" id="IPR053876">
    <property type="entry name" value="Phage_int_M"/>
</dbReference>
<evidence type="ECO:0000313" key="7">
    <source>
        <dbReference type="Proteomes" id="UP000254280"/>
    </source>
</evidence>
<dbReference type="SUPFAM" id="SSF56349">
    <property type="entry name" value="DNA breaking-rejoining enzymes"/>
    <property type="match status" value="1"/>
</dbReference>
<dbReference type="Gene3D" id="3.30.160.390">
    <property type="entry name" value="Integrase, DNA-binding domain"/>
    <property type="match status" value="1"/>
</dbReference>
<evidence type="ECO:0000256" key="3">
    <source>
        <dbReference type="ARBA" id="ARBA00023125"/>
    </source>
</evidence>
<evidence type="ECO:0000259" key="5">
    <source>
        <dbReference type="Pfam" id="PF22022"/>
    </source>
</evidence>
<dbReference type="OrthoDB" id="9795573at2"/>
<dbReference type="Pfam" id="PF13356">
    <property type="entry name" value="Arm-DNA-bind_3"/>
    <property type="match status" value="1"/>
</dbReference>
<protein>
    <submittedName>
        <fullName evidence="6">Phage integrase family site-specific recombinase</fullName>
    </submittedName>
</protein>
<name>A0A379B6Z6_9PAST</name>
<dbReference type="EMBL" id="UGSS01000002">
    <property type="protein sequence ID" value="SUB34242.1"/>
    <property type="molecule type" value="Genomic_DNA"/>
</dbReference>
<evidence type="ECO:0000256" key="2">
    <source>
        <dbReference type="ARBA" id="ARBA00022908"/>
    </source>
</evidence>
<dbReference type="PANTHER" id="PTHR30629">
    <property type="entry name" value="PROPHAGE INTEGRASE"/>
    <property type="match status" value="1"/>
</dbReference>
<dbReference type="InterPro" id="IPR038488">
    <property type="entry name" value="Integrase_DNA-bd_sf"/>
</dbReference>
<dbReference type="AlphaFoldDB" id="A0A379B6Z6"/>